<gene>
    <name evidence="2" type="ORF">DBV05_g11982</name>
</gene>
<sequence>MFKRAFGLLALGAQLVQAQVNVAAAALVPAYIWPETETTWQPLYDQIEGHPSVQFTIIVNPDSGPGANSLPDAAYQREILKLHDYDNVRLVGYVAVNWTNKAQSTVEAEVAKYAGWPSASGNAALSVDGIFFDEAPTDNDAAKITFMQSVTTYTRSFANAGLSASPYVVTNPGYPPARAYLYNANDDSLVPDLSLVYEEAYSTWTTDQDTVKDLIWGLDVDNGSLAVMLHDVPATIACADLSALVDDFKGNVGVNTLWFTNDSDYQVWPDATLWNEYLNAFASGGSAC</sequence>
<dbReference type="InterPro" id="IPR021986">
    <property type="entry name" value="Spherulin4"/>
</dbReference>
<feature type="signal peptide" evidence="1">
    <location>
        <begin position="1"/>
        <end position="18"/>
    </location>
</feature>
<dbReference type="EMBL" id="VCHE01000201">
    <property type="protein sequence ID" value="KAB2569341.1"/>
    <property type="molecule type" value="Genomic_DNA"/>
</dbReference>
<comment type="caution">
    <text evidence="2">The sequence shown here is derived from an EMBL/GenBank/DDBJ whole genome shotgun (WGS) entry which is preliminary data.</text>
</comment>
<protein>
    <recommendedName>
        <fullName evidence="4">Spherulin-4</fullName>
    </recommendedName>
</protein>
<feature type="chain" id="PRO_5025057406" description="Spherulin-4" evidence="1">
    <location>
        <begin position="19"/>
        <end position="288"/>
    </location>
</feature>
<name>A0A5N5CVH8_9PEZI</name>
<dbReference type="OrthoDB" id="5342184at2759"/>
<evidence type="ECO:0000313" key="2">
    <source>
        <dbReference type="EMBL" id="KAB2569341.1"/>
    </source>
</evidence>
<proteinExistence type="predicted"/>
<accession>A0A5N5CVH8</accession>
<keyword evidence="1" id="KW-0732">Signal</keyword>
<evidence type="ECO:0000313" key="3">
    <source>
        <dbReference type="Proteomes" id="UP000325902"/>
    </source>
</evidence>
<organism evidence="2 3">
    <name type="scientific">Lasiodiplodia theobromae</name>
    <dbReference type="NCBI Taxonomy" id="45133"/>
    <lineage>
        <taxon>Eukaryota</taxon>
        <taxon>Fungi</taxon>
        <taxon>Dikarya</taxon>
        <taxon>Ascomycota</taxon>
        <taxon>Pezizomycotina</taxon>
        <taxon>Dothideomycetes</taxon>
        <taxon>Dothideomycetes incertae sedis</taxon>
        <taxon>Botryosphaeriales</taxon>
        <taxon>Botryosphaeriaceae</taxon>
        <taxon>Lasiodiplodia</taxon>
    </lineage>
</organism>
<evidence type="ECO:0000256" key="1">
    <source>
        <dbReference type="SAM" id="SignalP"/>
    </source>
</evidence>
<dbReference type="AlphaFoldDB" id="A0A5N5CVH8"/>
<dbReference type="PANTHER" id="PTHR35040:SF9">
    <property type="entry name" value="4-LIKE CELL SURFACE PROTEIN, PUTATIVE (AFU_ORTHOLOGUE AFUA_4G14080)-RELATED"/>
    <property type="match status" value="1"/>
</dbReference>
<evidence type="ECO:0008006" key="4">
    <source>
        <dbReference type="Google" id="ProtNLM"/>
    </source>
</evidence>
<keyword evidence="3" id="KW-1185">Reference proteome</keyword>
<dbReference type="Pfam" id="PF12138">
    <property type="entry name" value="Spherulin4"/>
    <property type="match status" value="1"/>
</dbReference>
<dbReference type="PANTHER" id="PTHR35040">
    <property type="match status" value="1"/>
</dbReference>
<reference evidence="2 3" key="1">
    <citation type="journal article" date="2019" name="Sci. Rep.">
        <title>A multi-omics analysis of the grapevine pathogen Lasiodiplodia theobromae reveals that temperature affects the expression of virulence- and pathogenicity-related genes.</title>
        <authorList>
            <person name="Felix C."/>
            <person name="Meneses R."/>
            <person name="Goncalves M.F.M."/>
            <person name="Tilleman L."/>
            <person name="Duarte A.S."/>
            <person name="Jorrin-Novo J.V."/>
            <person name="Van de Peer Y."/>
            <person name="Deforce D."/>
            <person name="Van Nieuwerburgh F."/>
            <person name="Esteves A.C."/>
            <person name="Alves A."/>
        </authorList>
    </citation>
    <scope>NUCLEOTIDE SEQUENCE [LARGE SCALE GENOMIC DNA]</scope>
    <source>
        <strain evidence="2 3">LA-SOL3</strain>
    </source>
</reference>
<dbReference type="Proteomes" id="UP000325902">
    <property type="component" value="Unassembled WGS sequence"/>
</dbReference>